<gene>
    <name evidence="1" type="ORF">QFC20_007843</name>
</gene>
<dbReference type="Proteomes" id="UP001230649">
    <property type="component" value="Unassembled WGS sequence"/>
</dbReference>
<evidence type="ECO:0000313" key="1">
    <source>
        <dbReference type="EMBL" id="KAJ9090716.1"/>
    </source>
</evidence>
<evidence type="ECO:0000313" key="2">
    <source>
        <dbReference type="Proteomes" id="UP001230649"/>
    </source>
</evidence>
<comment type="caution">
    <text evidence="1">The sequence shown here is derived from an EMBL/GenBank/DDBJ whole genome shotgun (WGS) entry which is preliminary data.</text>
</comment>
<dbReference type="EMBL" id="JASBWS010000228">
    <property type="protein sequence ID" value="KAJ9090716.1"/>
    <property type="molecule type" value="Genomic_DNA"/>
</dbReference>
<accession>A0ACC2UW53</accession>
<keyword evidence="2" id="KW-1185">Reference proteome</keyword>
<organism evidence="1 2">
    <name type="scientific">Naganishia adeliensis</name>
    <dbReference type="NCBI Taxonomy" id="92952"/>
    <lineage>
        <taxon>Eukaryota</taxon>
        <taxon>Fungi</taxon>
        <taxon>Dikarya</taxon>
        <taxon>Basidiomycota</taxon>
        <taxon>Agaricomycotina</taxon>
        <taxon>Tremellomycetes</taxon>
        <taxon>Filobasidiales</taxon>
        <taxon>Filobasidiaceae</taxon>
        <taxon>Naganishia</taxon>
    </lineage>
</organism>
<protein>
    <submittedName>
        <fullName evidence="1">Uncharacterized protein</fullName>
    </submittedName>
</protein>
<proteinExistence type="predicted"/>
<sequence>MATTEKVQQPAWQVPVPQTPEPKLKVWNSLTRTKNEFIPMHGKRVDWYNCGPTVYDAAHMGHARNYLTQDMIRRILRDYFGYEVNFVMNVTDIEDKIIIRAREQHLLAAYRESHPSLSDSLKSDVKEAWDAYFDAKLVKCLPEADKPTEGEALEAAFERLVKRDVENAVWSKDVRAKEEKFGLILGSLQSALTGLSQANDSTALIDSAKDILSWWLDKKQGHTVTDPAIFRSLAAYWEDSFFADMAKLRVLPPDIITRVSEYVPEIVAFVEKIIANGFAYEDNGNVWFDVGAFEGAKAKKGKAKEQGSTADEDWEHVYAKLQPWSKGNRELLEEGEGSLTTGRSGKRSSADFALWKSGKPGEPTWPSPWGPGRPGWHIECSVMASEILGQQMDVHSGGVDLMFPHHDNEIAQSEAYHDCRQWVNYFLHTGHLHIQGLKMSKSLKNFITVEQALETYTPRQLRLAFMNQLWSNKMDLTDGVRSGVENIEETFNNFFRNVKAKISDFESRNAPSDGLHYYDQPEKQLISDLQRAQAAFRAALCDSFNTPEALNVLVTLVSQTNVYLQARPRPQNISALGTTAEWITRMLRIFGLGEGQAVLQEGAIGWGEVTAESDAGVDREAVLMPYLRVLSSFRDEVRKLALKGANSKEILELCDRLRDNELVDLGVALDDQEDGNAMVKLAPAEELRRARDEKKAAAEAKLARKAAAAKEAEAKRMAKLEKGKVAQSEMYRPPNVAVGLYSEWDAEGVPTKDGEGAELSKAKSKKMKKDRDIQAKLHQEWLNEVNKNGAVV</sequence>
<reference evidence="1" key="1">
    <citation type="submission" date="2023-04" db="EMBL/GenBank/DDBJ databases">
        <title>Draft Genome sequencing of Naganishia species isolated from polar environments using Oxford Nanopore Technology.</title>
        <authorList>
            <person name="Leo P."/>
            <person name="Venkateswaran K."/>
        </authorList>
    </citation>
    <scope>NUCLEOTIDE SEQUENCE</scope>
    <source>
        <strain evidence="1">MNA-CCFEE 5262</strain>
    </source>
</reference>
<name>A0ACC2UW53_9TREE</name>